<organism evidence="1 2">
    <name type="scientific">Streptomyces massasporeus</name>
    <dbReference type="NCBI Taxonomy" id="67324"/>
    <lineage>
        <taxon>Bacteria</taxon>
        <taxon>Bacillati</taxon>
        <taxon>Actinomycetota</taxon>
        <taxon>Actinomycetes</taxon>
        <taxon>Kitasatosporales</taxon>
        <taxon>Streptomycetaceae</taxon>
        <taxon>Streptomyces</taxon>
    </lineage>
</organism>
<dbReference type="EMBL" id="JBIAFP010000028">
    <property type="protein sequence ID" value="MFE9229778.1"/>
    <property type="molecule type" value="Genomic_DNA"/>
</dbReference>
<dbReference type="Proteomes" id="UP001601288">
    <property type="component" value="Unassembled WGS sequence"/>
</dbReference>
<evidence type="ECO:0000313" key="1">
    <source>
        <dbReference type="EMBL" id="MFE9229778.1"/>
    </source>
</evidence>
<name>A0ABW6LMZ2_9ACTN</name>
<evidence type="ECO:0000313" key="2">
    <source>
        <dbReference type="Proteomes" id="UP001601288"/>
    </source>
</evidence>
<proteinExistence type="predicted"/>
<accession>A0ABW6LMZ2</accession>
<protein>
    <submittedName>
        <fullName evidence="1">Uncharacterized protein</fullName>
    </submittedName>
</protein>
<keyword evidence="2" id="KW-1185">Reference proteome</keyword>
<gene>
    <name evidence="1" type="ORF">ACFYM3_35330</name>
</gene>
<sequence length="109" mass="11838">MRQALNESVHPGEFERCACALLQSRYPGLSAVEGGHDFGRDADIYFPSDSNDPQARGRLMVTTGDPIANVRNGLSRMQQEGLQVDLVVVASSRPMASLEVVEPAPPTER</sequence>
<reference evidence="1 2" key="1">
    <citation type="submission" date="2024-10" db="EMBL/GenBank/DDBJ databases">
        <title>The Natural Products Discovery Center: Release of the First 8490 Sequenced Strains for Exploring Actinobacteria Biosynthetic Diversity.</title>
        <authorList>
            <person name="Kalkreuter E."/>
            <person name="Kautsar S.A."/>
            <person name="Yang D."/>
            <person name="Bader C.D."/>
            <person name="Teijaro C.N."/>
            <person name="Fluegel L."/>
            <person name="Davis C.M."/>
            <person name="Simpson J.R."/>
            <person name="Lauterbach L."/>
            <person name="Steele A.D."/>
            <person name="Gui C."/>
            <person name="Meng S."/>
            <person name="Li G."/>
            <person name="Viehrig K."/>
            <person name="Ye F."/>
            <person name="Su P."/>
            <person name="Kiefer A.F."/>
            <person name="Nichols A."/>
            <person name="Cepeda A.J."/>
            <person name="Yan W."/>
            <person name="Fan B."/>
            <person name="Jiang Y."/>
            <person name="Adhikari A."/>
            <person name="Zheng C.-J."/>
            <person name="Schuster L."/>
            <person name="Cowan T.M."/>
            <person name="Smanski M.J."/>
            <person name="Chevrette M.G."/>
            <person name="De Carvalho L.P.S."/>
            <person name="Shen B."/>
        </authorList>
    </citation>
    <scope>NUCLEOTIDE SEQUENCE [LARGE SCALE GENOMIC DNA]</scope>
    <source>
        <strain evidence="1 2">NPDC007066</strain>
    </source>
</reference>
<comment type="caution">
    <text evidence="1">The sequence shown here is derived from an EMBL/GenBank/DDBJ whole genome shotgun (WGS) entry which is preliminary data.</text>
</comment>
<dbReference type="RefSeq" id="WP_358291845.1">
    <property type="nucleotide sequence ID" value="NZ_JBEYGJ010000055.1"/>
</dbReference>